<evidence type="ECO:0000313" key="4">
    <source>
        <dbReference type="Proteomes" id="UP000708208"/>
    </source>
</evidence>
<comment type="caution">
    <text evidence="3">The sequence shown here is derived from an EMBL/GenBank/DDBJ whole genome shotgun (WGS) entry which is preliminary data.</text>
</comment>
<proteinExistence type="predicted"/>
<dbReference type="PROSITE" id="PS50191">
    <property type="entry name" value="CRAL_TRIO"/>
    <property type="match status" value="1"/>
</dbReference>
<evidence type="ECO:0000256" key="1">
    <source>
        <dbReference type="SAM" id="SignalP"/>
    </source>
</evidence>
<dbReference type="PANTHER" id="PTHR23324:SF83">
    <property type="entry name" value="SEC14-LIKE PROTEIN 2"/>
    <property type="match status" value="1"/>
</dbReference>
<keyword evidence="4" id="KW-1185">Reference proteome</keyword>
<dbReference type="Proteomes" id="UP000708208">
    <property type="component" value="Unassembled WGS sequence"/>
</dbReference>
<reference evidence="3" key="1">
    <citation type="submission" date="2021-06" db="EMBL/GenBank/DDBJ databases">
        <authorList>
            <person name="Hodson N. C."/>
            <person name="Mongue J. A."/>
            <person name="Jaron S. K."/>
        </authorList>
    </citation>
    <scope>NUCLEOTIDE SEQUENCE</scope>
</reference>
<dbReference type="SMART" id="SM00516">
    <property type="entry name" value="SEC14"/>
    <property type="match status" value="1"/>
</dbReference>
<feature type="domain" description="CRAL-TRIO" evidence="2">
    <location>
        <begin position="40"/>
        <end position="207"/>
    </location>
</feature>
<feature type="non-terminal residue" evidence="3">
    <location>
        <position position="1"/>
    </location>
</feature>
<dbReference type="CDD" id="cd00170">
    <property type="entry name" value="SEC14"/>
    <property type="match status" value="1"/>
</dbReference>
<evidence type="ECO:0000313" key="3">
    <source>
        <dbReference type="EMBL" id="CAG7830555.1"/>
    </source>
</evidence>
<dbReference type="InterPro" id="IPR001251">
    <property type="entry name" value="CRAL-TRIO_dom"/>
</dbReference>
<feature type="signal peptide" evidence="1">
    <location>
        <begin position="1"/>
        <end position="18"/>
    </location>
</feature>
<protein>
    <recommendedName>
        <fullName evidence="2">CRAL-TRIO domain-containing protein</fullName>
    </recommendedName>
</protein>
<keyword evidence="1" id="KW-0732">Signal</keyword>
<dbReference type="Pfam" id="PF00650">
    <property type="entry name" value="CRAL_TRIO"/>
    <property type="match status" value="1"/>
</dbReference>
<dbReference type="OrthoDB" id="1434354at2759"/>
<name>A0A8J2LXQ6_9HEXA</name>
<sequence>MKITAAFSFCLIFISVGGDVSKEIPDYKDVDTKELLAWKAPEELENDYPYYLSGYDEDNSPIWISEMGKWDTRKSVESGPQREKNFKKYILQFLKRCSESVHSKSTSAIPVTEFNLIIDMAGYSVRQTATPNAIGMVLWMARQFEQAFGDNLKLGYIVNANFVFTSVWNLMKPILGANIYKIDVFGSNKDRWIPAILKTFPKSQIPA</sequence>
<dbReference type="EMBL" id="CAJVCH010556490">
    <property type="protein sequence ID" value="CAG7830555.1"/>
    <property type="molecule type" value="Genomic_DNA"/>
</dbReference>
<organism evidence="3 4">
    <name type="scientific">Allacma fusca</name>
    <dbReference type="NCBI Taxonomy" id="39272"/>
    <lineage>
        <taxon>Eukaryota</taxon>
        <taxon>Metazoa</taxon>
        <taxon>Ecdysozoa</taxon>
        <taxon>Arthropoda</taxon>
        <taxon>Hexapoda</taxon>
        <taxon>Collembola</taxon>
        <taxon>Symphypleona</taxon>
        <taxon>Sminthuridae</taxon>
        <taxon>Allacma</taxon>
    </lineage>
</organism>
<feature type="chain" id="PRO_5035228730" description="CRAL-TRIO domain-containing protein" evidence="1">
    <location>
        <begin position="19"/>
        <end position="207"/>
    </location>
</feature>
<dbReference type="PANTHER" id="PTHR23324">
    <property type="entry name" value="SEC14 RELATED PROTEIN"/>
    <property type="match status" value="1"/>
</dbReference>
<accession>A0A8J2LXQ6</accession>
<dbReference type="AlphaFoldDB" id="A0A8J2LXQ6"/>
<dbReference type="GO" id="GO:0005737">
    <property type="term" value="C:cytoplasm"/>
    <property type="evidence" value="ECO:0007669"/>
    <property type="project" value="TreeGrafter"/>
</dbReference>
<dbReference type="InterPro" id="IPR051064">
    <property type="entry name" value="SEC14/CRAL-TRIO_domain"/>
</dbReference>
<evidence type="ECO:0000259" key="2">
    <source>
        <dbReference type="PROSITE" id="PS50191"/>
    </source>
</evidence>
<gene>
    <name evidence="3" type="ORF">AFUS01_LOCUS40352</name>
</gene>